<evidence type="ECO:0000256" key="4">
    <source>
        <dbReference type="ARBA" id="ARBA00022840"/>
    </source>
</evidence>
<dbReference type="OrthoDB" id="280689at2"/>
<dbReference type="GO" id="GO:0005524">
    <property type="term" value="F:ATP binding"/>
    <property type="evidence" value="ECO:0007669"/>
    <property type="project" value="UniProtKB-UniRule"/>
</dbReference>
<dbReference type="PANTHER" id="PTHR43289:SF6">
    <property type="entry name" value="SERINE_THREONINE-PROTEIN KINASE NEKL-3"/>
    <property type="match status" value="1"/>
</dbReference>
<dbReference type="GO" id="GO:0004674">
    <property type="term" value="F:protein serine/threonine kinase activity"/>
    <property type="evidence" value="ECO:0007669"/>
    <property type="project" value="UniProtKB-EC"/>
</dbReference>
<dbReference type="RefSeq" id="WP_145433276.1">
    <property type="nucleotide sequence ID" value="NZ_CP036339.1"/>
</dbReference>
<evidence type="ECO:0000256" key="1">
    <source>
        <dbReference type="ARBA" id="ARBA00022679"/>
    </source>
</evidence>
<feature type="binding site" evidence="5">
    <location>
        <position position="210"/>
    </location>
    <ligand>
        <name>ATP</name>
        <dbReference type="ChEBI" id="CHEBI:30616"/>
    </ligand>
</feature>
<proteinExistence type="predicted"/>
<dbReference type="SUPFAM" id="SSF56112">
    <property type="entry name" value="Protein kinase-like (PK-like)"/>
    <property type="match status" value="1"/>
</dbReference>
<dbReference type="InterPro" id="IPR008271">
    <property type="entry name" value="Ser/Thr_kinase_AS"/>
</dbReference>
<evidence type="ECO:0000256" key="3">
    <source>
        <dbReference type="ARBA" id="ARBA00022777"/>
    </source>
</evidence>
<dbReference type="SMART" id="SM00220">
    <property type="entry name" value="S_TKc"/>
    <property type="match status" value="1"/>
</dbReference>
<keyword evidence="2 5" id="KW-0547">Nucleotide-binding</keyword>
<dbReference type="InterPro" id="IPR000719">
    <property type="entry name" value="Prot_kinase_dom"/>
</dbReference>
<dbReference type="EC" id="2.7.11.1" evidence="7"/>
<dbReference type="CDD" id="cd14014">
    <property type="entry name" value="STKc_PknB_like"/>
    <property type="match status" value="1"/>
</dbReference>
<keyword evidence="8" id="KW-1185">Reference proteome</keyword>
<reference evidence="7 8" key="1">
    <citation type="submission" date="2019-02" db="EMBL/GenBank/DDBJ databases">
        <title>Deep-cultivation of Planctomycetes and their phenomic and genomic characterization uncovers novel biology.</title>
        <authorList>
            <person name="Wiegand S."/>
            <person name="Jogler M."/>
            <person name="Boedeker C."/>
            <person name="Pinto D."/>
            <person name="Vollmers J."/>
            <person name="Rivas-Marin E."/>
            <person name="Kohn T."/>
            <person name="Peeters S.H."/>
            <person name="Heuer A."/>
            <person name="Rast P."/>
            <person name="Oberbeckmann S."/>
            <person name="Bunk B."/>
            <person name="Jeske O."/>
            <person name="Meyerdierks A."/>
            <person name="Storesund J.E."/>
            <person name="Kallscheuer N."/>
            <person name="Luecker S."/>
            <person name="Lage O.M."/>
            <person name="Pohl T."/>
            <person name="Merkel B.J."/>
            <person name="Hornburger P."/>
            <person name="Mueller R.-W."/>
            <person name="Bruemmer F."/>
            <person name="Labrenz M."/>
            <person name="Spormann A.M."/>
            <person name="Op den Camp H."/>
            <person name="Overmann J."/>
            <person name="Amann R."/>
            <person name="Jetten M.S.M."/>
            <person name="Mascher T."/>
            <person name="Medema M.H."/>
            <person name="Devos D.P."/>
            <person name="Kaster A.-K."/>
            <person name="Ovreas L."/>
            <person name="Rohde M."/>
            <person name="Galperin M.Y."/>
            <person name="Jogler C."/>
        </authorList>
    </citation>
    <scope>NUCLEOTIDE SEQUENCE [LARGE SCALE GENOMIC DNA]</scope>
    <source>
        <strain evidence="7 8">I41</strain>
    </source>
</reference>
<evidence type="ECO:0000259" key="6">
    <source>
        <dbReference type="PROSITE" id="PS50011"/>
    </source>
</evidence>
<dbReference type="InterPro" id="IPR011009">
    <property type="entry name" value="Kinase-like_dom_sf"/>
</dbReference>
<evidence type="ECO:0000313" key="8">
    <source>
        <dbReference type="Proteomes" id="UP000317909"/>
    </source>
</evidence>
<dbReference type="Gene3D" id="1.10.510.10">
    <property type="entry name" value="Transferase(Phosphotransferase) domain 1"/>
    <property type="match status" value="1"/>
</dbReference>
<keyword evidence="4 5" id="KW-0067">ATP-binding</keyword>
<dbReference type="PROSITE" id="PS00108">
    <property type="entry name" value="PROTEIN_KINASE_ST"/>
    <property type="match status" value="1"/>
</dbReference>
<dbReference type="PROSITE" id="PS00107">
    <property type="entry name" value="PROTEIN_KINASE_ATP"/>
    <property type="match status" value="1"/>
</dbReference>
<dbReference type="Proteomes" id="UP000317909">
    <property type="component" value="Chromosome"/>
</dbReference>
<feature type="domain" description="Protein kinase" evidence="6">
    <location>
        <begin position="181"/>
        <end position="443"/>
    </location>
</feature>
<sequence>MNDRGARERLIEEFEQEWRNGNRPTVATFVRERLTSEFDANISVEGSLVHELIAVDLEWRWKDSRRGGFPAWRVEKYWHELPSLGSLETIPMSMVEEEYRVRRLWGDRPEYGEFMARFPQYAALLTTRLAEVDRDLQAELGDVDAWGALNSTMAITVAVRQRLAAPSLPPVGAAWARFEEYLLHEMIGAGQMGRVYRATHLPTGEASAVKYLRKSFHRDRAAIARFLDEARVVAALSHPGLVPIQAVGQTLGGGHFLAMELLPGPDLAMIIAAGPVEVADALRWTCEAADAIAYANSVGVIHCDLKPGNLVLDGERRVRVTDFGLARTVDAGGVAAGDRIAGTAPYMAPEQVSRWWGTIGPVTDVYGLGAVLYALLTGRPPFGGTTVADVLAKVASGGLPTRIGKLRRDVSAALAAIVEKALSKSPGERYPSASKLSAALRSLRSV</sequence>
<evidence type="ECO:0000313" key="7">
    <source>
        <dbReference type="EMBL" id="QDT73716.1"/>
    </source>
</evidence>
<dbReference type="KEGG" id="llh:I41_29070"/>
<organism evidence="7 8">
    <name type="scientific">Lacipirellula limnantheis</name>
    <dbReference type="NCBI Taxonomy" id="2528024"/>
    <lineage>
        <taxon>Bacteria</taxon>
        <taxon>Pseudomonadati</taxon>
        <taxon>Planctomycetota</taxon>
        <taxon>Planctomycetia</taxon>
        <taxon>Pirellulales</taxon>
        <taxon>Lacipirellulaceae</taxon>
        <taxon>Lacipirellula</taxon>
    </lineage>
</organism>
<dbReference type="Gene3D" id="3.30.200.20">
    <property type="entry name" value="Phosphorylase Kinase, domain 1"/>
    <property type="match status" value="1"/>
</dbReference>
<keyword evidence="1 7" id="KW-0808">Transferase</keyword>
<evidence type="ECO:0000256" key="2">
    <source>
        <dbReference type="ARBA" id="ARBA00022741"/>
    </source>
</evidence>
<dbReference type="InterPro" id="IPR017441">
    <property type="entry name" value="Protein_kinase_ATP_BS"/>
</dbReference>
<evidence type="ECO:0000256" key="5">
    <source>
        <dbReference type="PROSITE-ProRule" id="PRU10141"/>
    </source>
</evidence>
<dbReference type="AlphaFoldDB" id="A0A517TZB7"/>
<name>A0A517TZB7_9BACT</name>
<dbReference type="PANTHER" id="PTHR43289">
    <property type="entry name" value="MITOGEN-ACTIVATED PROTEIN KINASE KINASE KINASE 20-RELATED"/>
    <property type="match status" value="1"/>
</dbReference>
<dbReference type="EMBL" id="CP036339">
    <property type="protein sequence ID" value="QDT73716.1"/>
    <property type="molecule type" value="Genomic_DNA"/>
</dbReference>
<keyword evidence="3 7" id="KW-0418">Kinase</keyword>
<dbReference type="Pfam" id="PF00069">
    <property type="entry name" value="Pkinase"/>
    <property type="match status" value="1"/>
</dbReference>
<protein>
    <submittedName>
        <fullName evidence="7">Serine/threonine-protein kinase PrkC</fullName>
        <ecNumber evidence="7">2.7.11.1</ecNumber>
    </submittedName>
</protein>
<gene>
    <name evidence="7" type="primary">prkC_14</name>
    <name evidence="7" type="ORF">I41_29070</name>
</gene>
<accession>A0A517TZB7</accession>
<dbReference type="PROSITE" id="PS50011">
    <property type="entry name" value="PROTEIN_KINASE_DOM"/>
    <property type="match status" value="1"/>
</dbReference>